<dbReference type="SUPFAM" id="SSF51197">
    <property type="entry name" value="Clavaminate synthase-like"/>
    <property type="match status" value="1"/>
</dbReference>
<evidence type="ECO:0000259" key="4">
    <source>
        <dbReference type="Pfam" id="PF14226"/>
    </source>
</evidence>
<dbReference type="Gene3D" id="2.60.120.330">
    <property type="entry name" value="B-lactam Antibiotic, Isopenicillin N Synthase, Chain"/>
    <property type="match status" value="1"/>
</dbReference>
<evidence type="ECO:0000313" key="6">
    <source>
        <dbReference type="Proteomes" id="UP001187192"/>
    </source>
</evidence>
<keyword evidence="3" id="KW-0408">Iron</keyword>
<reference evidence="5" key="1">
    <citation type="submission" date="2023-07" db="EMBL/GenBank/DDBJ databases">
        <title>draft genome sequence of fig (Ficus carica).</title>
        <authorList>
            <person name="Takahashi T."/>
            <person name="Nishimura K."/>
        </authorList>
    </citation>
    <scope>NUCLEOTIDE SEQUENCE</scope>
</reference>
<keyword evidence="2" id="KW-0560">Oxidoreductase</keyword>
<dbReference type="InterPro" id="IPR026992">
    <property type="entry name" value="DIOX_N"/>
</dbReference>
<dbReference type="Proteomes" id="UP001187192">
    <property type="component" value="Unassembled WGS sequence"/>
</dbReference>
<evidence type="ECO:0000313" key="5">
    <source>
        <dbReference type="EMBL" id="GMN53449.1"/>
    </source>
</evidence>
<proteinExistence type="predicted"/>
<keyword evidence="6" id="KW-1185">Reference proteome</keyword>
<evidence type="ECO:0000256" key="3">
    <source>
        <dbReference type="ARBA" id="ARBA00023004"/>
    </source>
</evidence>
<feature type="domain" description="Non-haem dioxygenase N-terminal" evidence="4">
    <location>
        <begin position="2"/>
        <end position="73"/>
    </location>
</feature>
<accession>A0AA88AIW8</accession>
<organism evidence="5 6">
    <name type="scientific">Ficus carica</name>
    <name type="common">Common fig</name>
    <dbReference type="NCBI Taxonomy" id="3494"/>
    <lineage>
        <taxon>Eukaryota</taxon>
        <taxon>Viridiplantae</taxon>
        <taxon>Streptophyta</taxon>
        <taxon>Embryophyta</taxon>
        <taxon>Tracheophyta</taxon>
        <taxon>Spermatophyta</taxon>
        <taxon>Magnoliopsida</taxon>
        <taxon>eudicotyledons</taxon>
        <taxon>Gunneridae</taxon>
        <taxon>Pentapetalae</taxon>
        <taxon>rosids</taxon>
        <taxon>fabids</taxon>
        <taxon>Rosales</taxon>
        <taxon>Moraceae</taxon>
        <taxon>Ficeae</taxon>
        <taxon>Ficus</taxon>
    </lineage>
</organism>
<dbReference type="EMBL" id="BTGU01000046">
    <property type="protein sequence ID" value="GMN53449.1"/>
    <property type="molecule type" value="Genomic_DNA"/>
</dbReference>
<dbReference type="GO" id="GO:0046872">
    <property type="term" value="F:metal ion binding"/>
    <property type="evidence" value="ECO:0007669"/>
    <property type="project" value="UniProtKB-KW"/>
</dbReference>
<sequence>MASEIWGFFQVVNHGIPVGLMKDMLEGIRKFNEEYIDGKREFYARDRTRKIYFNCNHDLSISIQKLSLKRQVQEQCAQSVPKPSAESFYGFLLHEKLCSACKTLELPQNKGVDI</sequence>
<comment type="caution">
    <text evidence="5">The sequence shown here is derived from an EMBL/GenBank/DDBJ whole genome shotgun (WGS) entry which is preliminary data.</text>
</comment>
<dbReference type="PANTHER" id="PTHR10209">
    <property type="entry name" value="OXIDOREDUCTASE, 2OG-FE II OXYGENASE FAMILY PROTEIN"/>
    <property type="match status" value="1"/>
</dbReference>
<dbReference type="InterPro" id="IPR027443">
    <property type="entry name" value="IPNS-like_sf"/>
</dbReference>
<protein>
    <recommendedName>
        <fullName evidence="4">Non-haem dioxygenase N-terminal domain-containing protein</fullName>
    </recommendedName>
</protein>
<keyword evidence="1" id="KW-0479">Metal-binding</keyword>
<dbReference type="GO" id="GO:0016491">
    <property type="term" value="F:oxidoreductase activity"/>
    <property type="evidence" value="ECO:0007669"/>
    <property type="project" value="UniProtKB-KW"/>
</dbReference>
<dbReference type="PANTHER" id="PTHR10209:SF751">
    <property type="entry name" value="OS06G0255100 PROTEIN"/>
    <property type="match status" value="1"/>
</dbReference>
<evidence type="ECO:0000256" key="1">
    <source>
        <dbReference type="ARBA" id="ARBA00022723"/>
    </source>
</evidence>
<gene>
    <name evidence="5" type="ORF">TIFTF001_022596</name>
</gene>
<name>A0AA88AIW8_FICCA</name>
<dbReference type="AlphaFoldDB" id="A0AA88AIW8"/>
<dbReference type="Pfam" id="PF14226">
    <property type="entry name" value="DIOX_N"/>
    <property type="match status" value="1"/>
</dbReference>
<evidence type="ECO:0000256" key="2">
    <source>
        <dbReference type="ARBA" id="ARBA00023002"/>
    </source>
</evidence>